<evidence type="ECO:0000313" key="4">
    <source>
        <dbReference type="WBParaSite" id="ASIM_0000538701-mRNA-1"/>
    </source>
</evidence>
<evidence type="ECO:0000313" key="2">
    <source>
        <dbReference type="EMBL" id="VDK25132.1"/>
    </source>
</evidence>
<proteinExistence type="predicted"/>
<dbReference type="AlphaFoldDB" id="A0A0M3JCQ4"/>
<evidence type="ECO:0000256" key="1">
    <source>
        <dbReference type="SAM" id="MobiDB-lite"/>
    </source>
</evidence>
<accession>A0A0M3JCQ4</accession>
<keyword evidence="3" id="KW-1185">Reference proteome</keyword>
<dbReference type="EMBL" id="UYRR01009859">
    <property type="protein sequence ID" value="VDK25132.1"/>
    <property type="molecule type" value="Genomic_DNA"/>
</dbReference>
<reference evidence="2 3" key="2">
    <citation type="submission" date="2018-11" db="EMBL/GenBank/DDBJ databases">
        <authorList>
            <consortium name="Pathogen Informatics"/>
        </authorList>
    </citation>
    <scope>NUCLEOTIDE SEQUENCE [LARGE SCALE GENOMIC DNA]</scope>
</reference>
<gene>
    <name evidence="2" type="ORF">ASIM_LOCUS5187</name>
</gene>
<protein>
    <submittedName>
        <fullName evidence="4">Transcription factor</fullName>
    </submittedName>
</protein>
<organism evidence="4">
    <name type="scientific">Anisakis simplex</name>
    <name type="common">Herring worm</name>
    <dbReference type="NCBI Taxonomy" id="6269"/>
    <lineage>
        <taxon>Eukaryota</taxon>
        <taxon>Metazoa</taxon>
        <taxon>Ecdysozoa</taxon>
        <taxon>Nematoda</taxon>
        <taxon>Chromadorea</taxon>
        <taxon>Rhabditida</taxon>
        <taxon>Spirurina</taxon>
        <taxon>Ascaridomorpha</taxon>
        <taxon>Ascaridoidea</taxon>
        <taxon>Anisakidae</taxon>
        <taxon>Anisakis</taxon>
        <taxon>Anisakis simplex complex</taxon>
    </lineage>
</organism>
<sequence>MPILNERTDPSKDQSVRWINNQLIDDKSNDYLHNVTTAAQPFMFGNINNSLLLGRTMPLTGSTTKPVSSPSPGQNAASLLLQQNPRRYTPY</sequence>
<dbReference type="Proteomes" id="UP000267096">
    <property type="component" value="Unassembled WGS sequence"/>
</dbReference>
<feature type="region of interest" description="Disordered" evidence="1">
    <location>
        <begin position="61"/>
        <end position="91"/>
    </location>
</feature>
<name>A0A0M3JCQ4_ANISI</name>
<reference evidence="4" key="1">
    <citation type="submission" date="2017-02" db="UniProtKB">
        <authorList>
            <consortium name="WormBaseParasite"/>
        </authorList>
    </citation>
    <scope>IDENTIFICATION</scope>
</reference>
<evidence type="ECO:0000313" key="3">
    <source>
        <dbReference type="Proteomes" id="UP000267096"/>
    </source>
</evidence>
<dbReference type="WBParaSite" id="ASIM_0000538701-mRNA-1">
    <property type="protein sequence ID" value="ASIM_0000538701-mRNA-1"/>
    <property type="gene ID" value="ASIM_0000538701"/>
</dbReference>